<reference evidence="3 4" key="1">
    <citation type="submission" date="2021-04" db="EMBL/GenBank/DDBJ databases">
        <authorList>
            <person name="Vanwijnsberghe S."/>
        </authorList>
    </citation>
    <scope>NUCLEOTIDE SEQUENCE [LARGE SCALE GENOMIC DNA]</scope>
    <source>
        <strain evidence="3 4">LMG 32171</strain>
    </source>
</reference>
<gene>
    <name evidence="3" type="ORF">R54767_04019</name>
</gene>
<protein>
    <recommendedName>
        <fullName evidence="2">MobA/VirD2-like nuclease domain-containing protein</fullName>
    </recommendedName>
</protein>
<feature type="region of interest" description="Disordered" evidence="1">
    <location>
        <begin position="300"/>
        <end position="337"/>
    </location>
</feature>
<feature type="domain" description="MobA/VirD2-like nuclease" evidence="2">
    <location>
        <begin position="124"/>
        <end position="210"/>
    </location>
</feature>
<dbReference type="RefSeq" id="WP_228981466.1">
    <property type="nucleotide sequence ID" value="NZ_CAJQYY010000025.1"/>
</dbReference>
<dbReference type="Gene3D" id="3.30.930.30">
    <property type="match status" value="1"/>
</dbReference>
<proteinExistence type="predicted"/>
<dbReference type="Proteomes" id="UP000789752">
    <property type="component" value="Unassembled WGS sequence"/>
</dbReference>
<dbReference type="InterPro" id="IPR005094">
    <property type="entry name" value="Endonuclease_MobA/VirD2"/>
</dbReference>
<sequence>MSFPKIYIDAMLLNWGDRLFHDPLRHVGAPRLSRVQMGNQAARVREQLVRTLRRTPEVMVKITNKAASAQGMGAVRRHLRYISRNGKVELEDQDGRAIRGAAVLSDLADDWQFGGWGIPESSARREMFNILLSMPPGTDRRALRDAARDFAALEFGDGRAYVFAAHDDEAHPHVHLSVQARGPDGRRLNPRKRDLQRWRERFAQQLQAHGVEANATSRRTRGATHRYLKQAVVHMLDRGETSRHWCAVATGAQRRVSWEAHYDVFAAWREMAQAMAASREAGDQRLAVEIVDFVRSMPVQQDEPLVAPMEPARNERSDRPRPDRGSQPDAGGPEVAR</sequence>
<evidence type="ECO:0000259" key="2">
    <source>
        <dbReference type="Pfam" id="PF03432"/>
    </source>
</evidence>
<evidence type="ECO:0000256" key="1">
    <source>
        <dbReference type="SAM" id="MobiDB-lite"/>
    </source>
</evidence>
<accession>A0ABM8U7U7</accession>
<dbReference type="Pfam" id="PF03432">
    <property type="entry name" value="Relaxase"/>
    <property type="match status" value="1"/>
</dbReference>
<dbReference type="EMBL" id="CAJQYY010000025">
    <property type="protein sequence ID" value="CAG4913614.1"/>
    <property type="molecule type" value="Genomic_DNA"/>
</dbReference>
<comment type="caution">
    <text evidence="3">The sequence shown here is derived from an EMBL/GenBank/DDBJ whole genome shotgun (WGS) entry which is preliminary data.</text>
</comment>
<keyword evidence="4" id="KW-1185">Reference proteome</keyword>
<evidence type="ECO:0000313" key="3">
    <source>
        <dbReference type="EMBL" id="CAG4913614.1"/>
    </source>
</evidence>
<organism evidence="3 4">
    <name type="scientific">Paraburkholderia gardini</name>
    <dbReference type="NCBI Taxonomy" id="2823469"/>
    <lineage>
        <taxon>Bacteria</taxon>
        <taxon>Pseudomonadati</taxon>
        <taxon>Pseudomonadota</taxon>
        <taxon>Betaproteobacteria</taxon>
        <taxon>Burkholderiales</taxon>
        <taxon>Burkholderiaceae</taxon>
        <taxon>Paraburkholderia</taxon>
    </lineage>
</organism>
<evidence type="ECO:0000313" key="4">
    <source>
        <dbReference type="Proteomes" id="UP000789752"/>
    </source>
</evidence>
<name>A0ABM8U7U7_9BURK</name>
<feature type="compositionally biased region" description="Basic and acidic residues" evidence="1">
    <location>
        <begin position="312"/>
        <end position="326"/>
    </location>
</feature>